<reference evidence="2 3" key="1">
    <citation type="journal article" date="2015" name="Genome Announc.">
        <title>Expanding the biotechnology potential of lactobacilli through comparative genomics of 213 strains and associated genera.</title>
        <authorList>
            <person name="Sun Z."/>
            <person name="Harris H.M."/>
            <person name="McCann A."/>
            <person name="Guo C."/>
            <person name="Argimon S."/>
            <person name="Zhang W."/>
            <person name="Yang X."/>
            <person name="Jeffery I.B."/>
            <person name="Cooney J.C."/>
            <person name="Kagawa T.F."/>
            <person name="Liu W."/>
            <person name="Song Y."/>
            <person name="Salvetti E."/>
            <person name="Wrobel A."/>
            <person name="Rasinkangas P."/>
            <person name="Parkhill J."/>
            <person name="Rea M.C."/>
            <person name="O'Sullivan O."/>
            <person name="Ritari J."/>
            <person name="Douillard F.P."/>
            <person name="Paul Ross R."/>
            <person name="Yang R."/>
            <person name="Briner A.E."/>
            <person name="Felis G.E."/>
            <person name="de Vos W.M."/>
            <person name="Barrangou R."/>
            <person name="Klaenhammer T.R."/>
            <person name="Caufield P.W."/>
            <person name="Cui Y."/>
            <person name="Zhang H."/>
            <person name="O'Toole P.W."/>
        </authorList>
    </citation>
    <scope>NUCLEOTIDE SEQUENCE [LARGE SCALE GENOMIC DNA]</scope>
    <source>
        <strain evidence="2 3">DSM 15707</strain>
    </source>
</reference>
<feature type="transmembrane region" description="Helical" evidence="1">
    <location>
        <begin position="68"/>
        <end position="92"/>
    </location>
</feature>
<accession>A0A0R1RK63</accession>
<dbReference type="AlphaFoldDB" id="A0A0R1RK63"/>
<dbReference type="OrthoDB" id="5244771at2"/>
<keyword evidence="1" id="KW-1133">Transmembrane helix</keyword>
<dbReference type="EMBL" id="AZFE01000031">
    <property type="protein sequence ID" value="KRL55162.1"/>
    <property type="molecule type" value="Genomic_DNA"/>
</dbReference>
<evidence type="ECO:0000313" key="3">
    <source>
        <dbReference type="Proteomes" id="UP000051697"/>
    </source>
</evidence>
<comment type="caution">
    <text evidence="2">The sequence shown here is derived from an EMBL/GenBank/DDBJ whole genome shotgun (WGS) entry which is preliminary data.</text>
</comment>
<dbReference type="KEGG" id="lol:LACOL_0541"/>
<proteinExistence type="predicted"/>
<dbReference type="PATRIC" id="fig|1423778.4.peg.790"/>
<dbReference type="STRING" id="1423778.FC70_GL000758"/>
<name>A0A0R1RK63_9LACO</name>
<keyword evidence="1" id="KW-0812">Transmembrane</keyword>
<keyword evidence="1" id="KW-0472">Membrane</keyword>
<keyword evidence="3" id="KW-1185">Reference proteome</keyword>
<evidence type="ECO:0000256" key="1">
    <source>
        <dbReference type="SAM" id="Phobius"/>
    </source>
</evidence>
<dbReference type="Proteomes" id="UP000051697">
    <property type="component" value="Unassembled WGS sequence"/>
</dbReference>
<feature type="transmembrane region" description="Helical" evidence="1">
    <location>
        <begin position="26"/>
        <end position="48"/>
    </location>
</feature>
<protein>
    <submittedName>
        <fullName evidence="2">Uncharacterized protein</fullName>
    </submittedName>
</protein>
<organism evidence="2 3">
    <name type="scientific">Paucilactobacillus oligofermentans DSM 15707 = LMG 22743</name>
    <dbReference type="NCBI Taxonomy" id="1423778"/>
    <lineage>
        <taxon>Bacteria</taxon>
        <taxon>Bacillati</taxon>
        <taxon>Bacillota</taxon>
        <taxon>Bacilli</taxon>
        <taxon>Lactobacillales</taxon>
        <taxon>Lactobacillaceae</taxon>
        <taxon>Paucilactobacillus</taxon>
    </lineage>
</organism>
<sequence length="162" mass="19304">MKKNNSQLYTDDFFDKGHMGLKTREGIVVLISWIVAIVPITITILSFTGFYHHEVFRFWKSKVGIYEIHFFGTILFCTFLVAGFYAITMAILQNHKRNRVVDKWPTYDPNEQIRRRKLIRKLMNDQFGADCKKYSYYRVEPDQNLDDNEFLKLFKQGDQQDD</sequence>
<dbReference type="RefSeq" id="WP_057889723.1">
    <property type="nucleotide sequence ID" value="NZ_AZFE01000031.1"/>
</dbReference>
<evidence type="ECO:0000313" key="2">
    <source>
        <dbReference type="EMBL" id="KRL55162.1"/>
    </source>
</evidence>
<gene>
    <name evidence="2" type="ORF">FC70_GL000758</name>
</gene>